<organism evidence="1">
    <name type="scientific">marine sediment metagenome</name>
    <dbReference type="NCBI Taxonomy" id="412755"/>
    <lineage>
        <taxon>unclassified sequences</taxon>
        <taxon>metagenomes</taxon>
        <taxon>ecological metagenomes</taxon>
    </lineage>
</organism>
<evidence type="ECO:0000313" key="1">
    <source>
        <dbReference type="EMBL" id="KKL63299.1"/>
    </source>
</evidence>
<comment type="caution">
    <text evidence="1">The sequence shown here is derived from an EMBL/GenBank/DDBJ whole genome shotgun (WGS) entry which is preliminary data.</text>
</comment>
<name>A0A0F9DNL7_9ZZZZ</name>
<gene>
    <name evidence="1" type="ORF">LCGC14_2176500</name>
</gene>
<dbReference type="AlphaFoldDB" id="A0A0F9DNL7"/>
<reference evidence="1" key="1">
    <citation type="journal article" date="2015" name="Nature">
        <title>Complex archaea that bridge the gap between prokaryotes and eukaryotes.</title>
        <authorList>
            <person name="Spang A."/>
            <person name="Saw J.H."/>
            <person name="Jorgensen S.L."/>
            <person name="Zaremba-Niedzwiedzka K."/>
            <person name="Martijn J."/>
            <person name="Lind A.E."/>
            <person name="van Eijk R."/>
            <person name="Schleper C."/>
            <person name="Guy L."/>
            <person name="Ettema T.J."/>
        </authorList>
    </citation>
    <scope>NUCLEOTIDE SEQUENCE</scope>
</reference>
<proteinExistence type="predicted"/>
<dbReference type="EMBL" id="LAZR01028219">
    <property type="protein sequence ID" value="KKL63299.1"/>
    <property type="molecule type" value="Genomic_DNA"/>
</dbReference>
<protein>
    <submittedName>
        <fullName evidence="1">Uncharacterized protein</fullName>
    </submittedName>
</protein>
<feature type="non-terminal residue" evidence="1">
    <location>
        <position position="1"/>
    </location>
</feature>
<sequence length="327" mass="37017">IRMPANGVSQAGRILLEAKLTQWDLRPLPNDWAWVWQVLGKGEYVGSFPKRVGKYYWQTHNRKLTPAKLSEIGNLASSHTPQADEYFVRFAEDFDWERGQFADPDSCYWTCHSDAKQMILGAGGLTMRLYESDEFRNDNGLARCWLMPSIIRDKQCYIVANGYGLATLQCTRILSVYLDHSYYHKIRLLNNDDPEGELWINGQGSAFLVGPQDVVVNTSEIDLHIEDVDKNLCEVCREPIPEDEVSSYMAPDGDLLCDECFRNNVGNCESCSDEVMIVDLVSHENFDLLCSPCLEHEFPLCGHCSERVPAGEACACQKQETVEVIAN</sequence>
<accession>A0A0F9DNL7</accession>